<evidence type="ECO:0000259" key="2">
    <source>
        <dbReference type="PROSITE" id="PS51123"/>
    </source>
</evidence>
<dbReference type="EMBL" id="JAFMPM010000006">
    <property type="protein sequence ID" value="MBO0613032.1"/>
    <property type="molecule type" value="Genomic_DNA"/>
</dbReference>
<sequence length="390" mass="43442">MTLRFLLCLGLGAWLSGCSHPVRDVHQTHLQPVSLQQATQTVASDLFARIREDKGMLGRFTEQSVAIDPITDRYSQEQVAVSEEMTAYIKAVGTALRMAKLSVLSAQTLRSSQYVIQGTLGLEKHPKQPNKLYHLQAVALNVRNGELVASADAWIDDKHLRYQALPEFNDSPMYLVNKQAARPLAESYSAARFLMDVQATALLNDAGQAYRRKRYAAARDLYRQAGTHATAEQMLRVYAGLYMSQLRLGQAAAAEQAFEQLLALSFAQRDVLTLKILFKVDSEVFYGDALAQQQYQQWLRKMTEYMTKNQRCLHITGHSSRTGSAEYNDALSLARANRIKSVLDAGLGGDTAQVTAEGRGFRENLIGSGTDDDRDSLDRRVEFSVPACVR</sequence>
<dbReference type="InterPro" id="IPR006665">
    <property type="entry name" value="OmpA-like"/>
</dbReference>
<dbReference type="InterPro" id="IPR050330">
    <property type="entry name" value="Bact_OuterMem_StrucFunc"/>
</dbReference>
<keyword evidence="1" id="KW-0472">Membrane</keyword>
<dbReference type="PANTHER" id="PTHR30329:SF21">
    <property type="entry name" value="LIPOPROTEIN YIAD-RELATED"/>
    <property type="match status" value="1"/>
</dbReference>
<dbReference type="EMBL" id="CP072748">
    <property type="protein sequence ID" value="QTX11521.1"/>
    <property type="molecule type" value="Genomic_DNA"/>
</dbReference>
<gene>
    <name evidence="4" type="ORF">J1836_003990</name>
    <name evidence="3" type="ORF">J1836_08835</name>
</gene>
<evidence type="ECO:0000256" key="1">
    <source>
        <dbReference type="PROSITE-ProRule" id="PRU00473"/>
    </source>
</evidence>
<dbReference type="PANTHER" id="PTHR30329">
    <property type="entry name" value="STATOR ELEMENT OF FLAGELLAR MOTOR COMPLEX"/>
    <property type="match status" value="1"/>
</dbReference>
<dbReference type="Gene3D" id="3.30.1330.60">
    <property type="entry name" value="OmpA-like domain"/>
    <property type="match status" value="1"/>
</dbReference>
<dbReference type="AlphaFoldDB" id="A0A8B0SKA3"/>
<reference evidence="4" key="2">
    <citation type="submission" date="2021-04" db="EMBL/GenBank/DDBJ databases">
        <title>Complete Genome and methylome analysis of Thiothrix fructosivorans ATCC 49748.</title>
        <authorList>
            <person name="Fomenkov A."/>
            <person name="Sun L."/>
            <person name="Vincze T."/>
            <person name="Grabovich M.Y."/>
            <person name="Roberts R.J."/>
        </authorList>
    </citation>
    <scope>NUCLEOTIDE SEQUENCE</scope>
    <source>
        <strain evidence="4">ATCC 49748</strain>
    </source>
</reference>
<evidence type="ECO:0000313" key="3">
    <source>
        <dbReference type="EMBL" id="MBO0613032.1"/>
    </source>
</evidence>
<feature type="domain" description="OmpA-like" evidence="2">
    <location>
        <begin position="271"/>
        <end position="389"/>
    </location>
</feature>
<dbReference type="RefSeq" id="WP_207250767.1">
    <property type="nucleotide sequence ID" value="NZ_JAFMPM010000006.1"/>
</dbReference>
<keyword evidence="5" id="KW-1185">Reference proteome</keyword>
<evidence type="ECO:0000313" key="5">
    <source>
        <dbReference type="Proteomes" id="UP000664466"/>
    </source>
</evidence>
<dbReference type="PROSITE" id="PS51257">
    <property type="entry name" value="PROKAR_LIPOPROTEIN"/>
    <property type="match status" value="1"/>
</dbReference>
<dbReference type="GO" id="GO:0016020">
    <property type="term" value="C:membrane"/>
    <property type="evidence" value="ECO:0007669"/>
    <property type="project" value="UniProtKB-UniRule"/>
</dbReference>
<name>A0A8B0SKA3_9GAMM</name>
<reference evidence="3 5" key="1">
    <citation type="submission" date="2021-03" db="EMBL/GenBank/DDBJ databases">
        <title>Draft genome and methylome analysis of Thiotrix fructosivoruns ATCC 49748.</title>
        <authorList>
            <person name="Fomenkov A."/>
            <person name="Grabovich M.Y."/>
            <person name="Roberts R.J."/>
        </authorList>
    </citation>
    <scope>NUCLEOTIDE SEQUENCE [LARGE SCALE GENOMIC DNA]</scope>
    <source>
        <strain evidence="3 5">ATCC 49748</strain>
    </source>
</reference>
<organism evidence="4">
    <name type="scientific">Thiothrix fructosivorans</name>
    <dbReference type="NCBI Taxonomy" id="111770"/>
    <lineage>
        <taxon>Bacteria</taxon>
        <taxon>Pseudomonadati</taxon>
        <taxon>Pseudomonadota</taxon>
        <taxon>Gammaproteobacteria</taxon>
        <taxon>Thiotrichales</taxon>
        <taxon>Thiotrichaceae</taxon>
        <taxon>Thiothrix</taxon>
    </lineage>
</organism>
<proteinExistence type="predicted"/>
<protein>
    <submittedName>
        <fullName evidence="4">OmpA family protein</fullName>
    </submittedName>
</protein>
<accession>A0A8B0SKA3</accession>
<dbReference type="Pfam" id="PF00691">
    <property type="entry name" value="OmpA"/>
    <property type="match status" value="1"/>
</dbReference>
<evidence type="ECO:0000313" key="4">
    <source>
        <dbReference type="EMBL" id="QTX11521.1"/>
    </source>
</evidence>
<dbReference type="Proteomes" id="UP000664466">
    <property type="component" value="Unassembled WGS sequence"/>
</dbReference>
<dbReference type="PROSITE" id="PS51123">
    <property type="entry name" value="OMPA_2"/>
    <property type="match status" value="1"/>
</dbReference>
<dbReference type="InterPro" id="IPR036737">
    <property type="entry name" value="OmpA-like_sf"/>
</dbReference>
<dbReference type="SUPFAM" id="SSF103088">
    <property type="entry name" value="OmpA-like"/>
    <property type="match status" value="1"/>
</dbReference>